<keyword evidence="4" id="KW-0808">Transferase</keyword>
<feature type="transmembrane region" description="Helical" evidence="13">
    <location>
        <begin position="7"/>
        <end position="27"/>
    </location>
</feature>
<dbReference type="Ensembl" id="ENSLLET00000010508.1">
    <property type="protein sequence ID" value="ENSLLEP00000010113.1"/>
    <property type="gene ID" value="ENSLLEG00000006443.1"/>
</dbReference>
<organism evidence="14 15">
    <name type="scientific">Leptobrachium leishanense</name>
    <name type="common">Leishan spiny toad</name>
    <dbReference type="NCBI Taxonomy" id="445787"/>
    <lineage>
        <taxon>Eukaryota</taxon>
        <taxon>Metazoa</taxon>
        <taxon>Chordata</taxon>
        <taxon>Craniata</taxon>
        <taxon>Vertebrata</taxon>
        <taxon>Euteleostomi</taxon>
        <taxon>Amphibia</taxon>
        <taxon>Batrachia</taxon>
        <taxon>Anura</taxon>
        <taxon>Pelobatoidea</taxon>
        <taxon>Megophryidae</taxon>
        <taxon>Leptobrachium</taxon>
    </lineage>
</organism>
<evidence type="ECO:0000256" key="4">
    <source>
        <dbReference type="ARBA" id="ARBA00022679"/>
    </source>
</evidence>
<keyword evidence="10" id="KW-1015">Disulfide bond</keyword>
<keyword evidence="7 13" id="KW-1133">Transmembrane helix</keyword>
<reference evidence="14" key="1">
    <citation type="submission" date="2025-08" db="UniProtKB">
        <authorList>
            <consortium name="Ensembl"/>
        </authorList>
    </citation>
    <scope>IDENTIFICATION</scope>
</reference>
<dbReference type="GO" id="GO:0003828">
    <property type="term" value="F:alpha-N-acetylneuraminate alpha-2,8-sialyltransferase activity"/>
    <property type="evidence" value="ECO:0007669"/>
    <property type="project" value="TreeGrafter"/>
</dbReference>
<keyword evidence="8" id="KW-0333">Golgi apparatus</keyword>
<keyword evidence="5 13" id="KW-0812">Transmembrane</keyword>
<keyword evidence="3" id="KW-0328">Glycosyltransferase</keyword>
<reference evidence="14" key="2">
    <citation type="submission" date="2025-09" db="UniProtKB">
        <authorList>
            <consortium name="Ensembl"/>
        </authorList>
    </citation>
    <scope>IDENTIFICATION</scope>
</reference>
<evidence type="ECO:0000256" key="2">
    <source>
        <dbReference type="ARBA" id="ARBA00006003"/>
    </source>
</evidence>
<evidence type="ECO:0000256" key="9">
    <source>
        <dbReference type="ARBA" id="ARBA00023136"/>
    </source>
</evidence>
<dbReference type="InterPro" id="IPR050943">
    <property type="entry name" value="Glycosyltr_29_Sialyltrsf"/>
</dbReference>
<dbReference type="InterPro" id="IPR001675">
    <property type="entry name" value="Glyco_trans_29"/>
</dbReference>
<dbReference type="PANTHER" id="PTHR11987:SF29">
    <property type="entry name" value="ALPHA-2,8-SIALYLTRANSFERASE 8F"/>
    <property type="match status" value="1"/>
</dbReference>
<keyword evidence="15" id="KW-1185">Reference proteome</keyword>
<dbReference type="Gene3D" id="3.90.1480.20">
    <property type="entry name" value="Glycosyl transferase family 29"/>
    <property type="match status" value="1"/>
</dbReference>
<evidence type="ECO:0000256" key="5">
    <source>
        <dbReference type="ARBA" id="ARBA00022692"/>
    </source>
</evidence>
<dbReference type="InterPro" id="IPR038578">
    <property type="entry name" value="GT29-like_sf"/>
</dbReference>
<evidence type="ECO:0000256" key="8">
    <source>
        <dbReference type="ARBA" id="ARBA00023034"/>
    </source>
</evidence>
<evidence type="ECO:0000313" key="14">
    <source>
        <dbReference type="Ensembl" id="ENSLLEP00000010113.1"/>
    </source>
</evidence>
<evidence type="ECO:0000256" key="13">
    <source>
        <dbReference type="SAM" id="Phobius"/>
    </source>
</evidence>
<evidence type="ECO:0000313" key="15">
    <source>
        <dbReference type="Proteomes" id="UP000694569"/>
    </source>
</evidence>
<dbReference type="AlphaFoldDB" id="A0A8C5M6F0"/>
<comment type="similarity">
    <text evidence="2">Belongs to the glycosyltransferase 29 family.</text>
</comment>
<protein>
    <submittedName>
        <fullName evidence="14">Uncharacterized protein</fullName>
    </submittedName>
</protein>
<dbReference type="GO" id="GO:0006491">
    <property type="term" value="P:N-glycan processing"/>
    <property type="evidence" value="ECO:0007669"/>
    <property type="project" value="TreeGrafter"/>
</dbReference>
<dbReference type="GO" id="GO:0000139">
    <property type="term" value="C:Golgi membrane"/>
    <property type="evidence" value="ECO:0007669"/>
    <property type="project" value="UniProtKB-SubCell"/>
</dbReference>
<evidence type="ECO:0000256" key="10">
    <source>
        <dbReference type="ARBA" id="ARBA00023157"/>
    </source>
</evidence>
<comment type="subcellular location">
    <subcellularLocation>
        <location evidence="1">Golgi apparatus membrane</location>
        <topology evidence="1">Single-pass type II membrane protein</topology>
    </subcellularLocation>
</comment>
<sequence length="362" mass="41532">MICRRRILKLLYVLFFFVSCAVVYNSYTKKQTQAPYCLGTRKQPWLPPDVCQDIKNTIAISEVKKFNPDELIEQVEDLQSCQWTGNATALRAVRSELHKCCDAVRNLLVTQENTHIGDNITYETQKHKHIEVTEEIHKMFPKTSLFSNKPIRSCVVVGNGGILLNSCCGSEIDQADYVFRFNLPPMNFANDTGTKTNLVTANPSIVTERYARLHERRRPFMDLVKTFEPAPILMAAFSYPSTTDVIFKVFYTLEEFGSKQAVIYFHPNYLTNLGLYWKTKGLAGQHISSGFIIVSMALEICDKVTLYGFWPFDEDTDGNPIPHHYYDNRLPKLGIHSMPSEFFFYSQMHSKGILKLKVGRCF</sequence>
<evidence type="ECO:0000256" key="1">
    <source>
        <dbReference type="ARBA" id="ARBA00004323"/>
    </source>
</evidence>
<accession>A0A8C5M6F0</accession>
<dbReference type="GeneTree" id="ENSGT01030000234535"/>
<dbReference type="OrthoDB" id="10264956at2759"/>
<proteinExistence type="inferred from homology"/>
<keyword evidence="6" id="KW-0735">Signal-anchor</keyword>
<dbReference type="GO" id="GO:0009311">
    <property type="term" value="P:oligosaccharide metabolic process"/>
    <property type="evidence" value="ECO:0007669"/>
    <property type="project" value="TreeGrafter"/>
</dbReference>
<evidence type="ECO:0000256" key="11">
    <source>
        <dbReference type="ARBA" id="ARBA00023180"/>
    </source>
</evidence>
<keyword evidence="11" id="KW-0325">Glycoprotein</keyword>
<dbReference type="PANTHER" id="PTHR11987">
    <property type="entry name" value="ALPHA-2,8-SIALYLTRANSFERASE"/>
    <property type="match status" value="1"/>
</dbReference>
<name>A0A8C5M6F0_9ANUR</name>
<dbReference type="InterPro" id="IPR012163">
    <property type="entry name" value="Sialyl_trans"/>
</dbReference>
<evidence type="ECO:0000256" key="6">
    <source>
        <dbReference type="ARBA" id="ARBA00022968"/>
    </source>
</evidence>
<evidence type="ECO:0000256" key="12">
    <source>
        <dbReference type="PIRSR" id="PIRSR005557-2"/>
    </source>
</evidence>
<evidence type="ECO:0000256" key="3">
    <source>
        <dbReference type="ARBA" id="ARBA00022676"/>
    </source>
</evidence>
<dbReference type="Pfam" id="PF00777">
    <property type="entry name" value="Glyco_transf_29"/>
    <property type="match status" value="1"/>
</dbReference>
<dbReference type="Proteomes" id="UP000694569">
    <property type="component" value="Unplaced"/>
</dbReference>
<evidence type="ECO:0000256" key="7">
    <source>
        <dbReference type="ARBA" id="ARBA00022989"/>
    </source>
</evidence>
<dbReference type="PIRSF" id="PIRSF005557">
    <property type="entry name" value="Sialyl_trans"/>
    <property type="match status" value="1"/>
</dbReference>
<feature type="disulfide bond" evidence="12">
    <location>
        <begin position="154"/>
        <end position="301"/>
    </location>
</feature>
<dbReference type="PROSITE" id="PS51257">
    <property type="entry name" value="PROKAR_LIPOPROTEIN"/>
    <property type="match status" value="1"/>
</dbReference>
<keyword evidence="9 13" id="KW-0472">Membrane</keyword>